<dbReference type="RefSeq" id="WP_394458846.1">
    <property type="nucleotide sequence ID" value="NZ_JBIGHZ010000002.1"/>
</dbReference>
<feature type="domain" description="GIY-YIG" evidence="1">
    <location>
        <begin position="24"/>
        <end position="109"/>
    </location>
</feature>
<protein>
    <recommendedName>
        <fullName evidence="1">GIY-YIG domain-containing protein</fullName>
    </recommendedName>
</protein>
<sequence length="140" mass="15787">MAKQTYTLDFDGYWREPAMGRIPDKSGIYCVFSCVHNQAEKTVSLKKLIYIGESGNVKSRLANHEKLGDWKTHVKQGEVLCFSFAPAPPDSRVRCEAAMLFKHRPPANTEYTEAFPHDETAISITGKTELLKTNFTVQCT</sequence>
<evidence type="ECO:0000313" key="2">
    <source>
        <dbReference type="EMBL" id="MFG6447444.1"/>
    </source>
</evidence>
<dbReference type="PROSITE" id="PS50164">
    <property type="entry name" value="GIY_YIG"/>
    <property type="match status" value="1"/>
</dbReference>
<accession>A0ABW7FSY5</accession>
<gene>
    <name evidence="2" type="ORF">ACG0Z6_04200</name>
</gene>
<dbReference type="Proteomes" id="UP001606099">
    <property type="component" value="Unassembled WGS sequence"/>
</dbReference>
<organism evidence="2 3">
    <name type="scientific">Roseateles rivi</name>
    <dbReference type="NCBI Taxonomy" id="3299028"/>
    <lineage>
        <taxon>Bacteria</taxon>
        <taxon>Pseudomonadati</taxon>
        <taxon>Pseudomonadota</taxon>
        <taxon>Betaproteobacteria</taxon>
        <taxon>Burkholderiales</taxon>
        <taxon>Sphaerotilaceae</taxon>
        <taxon>Roseateles</taxon>
    </lineage>
</organism>
<evidence type="ECO:0000259" key="1">
    <source>
        <dbReference type="PROSITE" id="PS50164"/>
    </source>
</evidence>
<keyword evidence="3" id="KW-1185">Reference proteome</keyword>
<reference evidence="2 3" key="1">
    <citation type="submission" date="2024-08" db="EMBL/GenBank/DDBJ databases">
        <authorList>
            <person name="Lu H."/>
        </authorList>
    </citation>
    <scope>NUCLEOTIDE SEQUENCE [LARGE SCALE GENOMIC DNA]</scope>
    <source>
        <strain evidence="2 3">BYS180W</strain>
    </source>
</reference>
<dbReference type="EMBL" id="JBIGHZ010000002">
    <property type="protein sequence ID" value="MFG6447444.1"/>
    <property type="molecule type" value="Genomic_DNA"/>
</dbReference>
<name>A0ABW7FSY5_9BURK</name>
<proteinExistence type="predicted"/>
<evidence type="ECO:0000313" key="3">
    <source>
        <dbReference type="Proteomes" id="UP001606099"/>
    </source>
</evidence>
<dbReference type="InterPro" id="IPR000305">
    <property type="entry name" value="GIY-YIG_endonuc"/>
</dbReference>
<comment type="caution">
    <text evidence="2">The sequence shown here is derived from an EMBL/GenBank/DDBJ whole genome shotgun (WGS) entry which is preliminary data.</text>
</comment>